<gene>
    <name evidence="1" type="ORF">EPJ69_02530</name>
</gene>
<organism evidence="1 2">
    <name type="scientific">Brachyspira aalborgi</name>
    <dbReference type="NCBI Taxonomy" id="29522"/>
    <lineage>
        <taxon>Bacteria</taxon>
        <taxon>Pseudomonadati</taxon>
        <taxon>Spirochaetota</taxon>
        <taxon>Spirochaetia</taxon>
        <taxon>Brachyspirales</taxon>
        <taxon>Brachyspiraceae</taxon>
        <taxon>Brachyspira</taxon>
    </lineage>
</organism>
<protein>
    <submittedName>
        <fullName evidence="1">Uncharacterized protein</fullName>
    </submittedName>
</protein>
<dbReference type="Proteomes" id="UP000324707">
    <property type="component" value="Unassembled WGS sequence"/>
</dbReference>
<evidence type="ECO:0000313" key="1">
    <source>
        <dbReference type="EMBL" id="TXJ34198.1"/>
    </source>
</evidence>
<name>A0A5C8E9T4_9SPIR</name>
<dbReference type="Gene3D" id="2.60.40.10">
    <property type="entry name" value="Immunoglobulins"/>
    <property type="match status" value="1"/>
</dbReference>
<sequence length="273" mass="30432">MKSLFKLFFISILFFNIMFTISCGLPDITSIYQEMNQPFITKLIPGPNKVTVEFQAQNNEPAFSGYNIYFGESVNPQKYKLYNQQKTRPTIINKNSQNITTYTYTIEPRNSYYSTGGDSEVTTLQESDIQNGIPIYVWVSAYQITPQHESIYYFDYAQMATPRPESRNQTVSSGNNITLNGKTLATVGAGLTFQNSTGGIQSRSASSLDEVTIPPTDGYSTAALTVQQSQLYLTRTIDNGTNYYGKIFVRSLSGTSSAIVDYAIQTSGNILSY</sequence>
<comment type="caution">
    <text evidence="1">The sequence shown here is derived from an EMBL/GenBank/DDBJ whole genome shotgun (WGS) entry which is preliminary data.</text>
</comment>
<dbReference type="RefSeq" id="WP_147735939.1">
    <property type="nucleotide sequence ID" value="NZ_SAXX01000005.1"/>
</dbReference>
<accession>A0A5C8E9T4</accession>
<evidence type="ECO:0000313" key="2">
    <source>
        <dbReference type="Proteomes" id="UP000324707"/>
    </source>
</evidence>
<dbReference type="PROSITE" id="PS51257">
    <property type="entry name" value="PROKAR_LIPOPROTEIN"/>
    <property type="match status" value="1"/>
</dbReference>
<reference evidence="1 2" key="1">
    <citation type="journal article" date="1992" name="Lakartidningen">
        <title>[Penicillin V and not amoxicillin is the first choice preparation in acute otitis].</title>
        <authorList>
            <person name="Kamme C."/>
            <person name="Lundgren K."/>
            <person name="Prellner K."/>
        </authorList>
    </citation>
    <scope>NUCLEOTIDE SEQUENCE [LARGE SCALE GENOMIC DNA]</scope>
    <source>
        <strain evidence="1 2">PC5538III-lc</strain>
    </source>
</reference>
<dbReference type="AlphaFoldDB" id="A0A5C8E9T4"/>
<dbReference type="InterPro" id="IPR013783">
    <property type="entry name" value="Ig-like_fold"/>
</dbReference>
<dbReference type="EMBL" id="SAXX01000005">
    <property type="protein sequence ID" value="TXJ34198.1"/>
    <property type="molecule type" value="Genomic_DNA"/>
</dbReference>
<proteinExistence type="predicted"/>